<evidence type="ECO:0000256" key="1">
    <source>
        <dbReference type="ARBA" id="ARBA00022737"/>
    </source>
</evidence>
<dbReference type="OrthoDB" id="433738at2759"/>
<dbReference type="PROSITE" id="PS50293">
    <property type="entry name" value="TPR_REGION"/>
    <property type="match status" value="1"/>
</dbReference>
<dbReference type="PANTHER" id="PTHR11242">
    <property type="entry name" value="ARYL HYDROCARBON RECEPTOR INTERACTING PROTEIN RELATED"/>
    <property type="match status" value="1"/>
</dbReference>
<dbReference type="PROSITE" id="PS50005">
    <property type="entry name" value="TPR"/>
    <property type="match status" value="1"/>
</dbReference>
<accession>A0A401QDU5</accession>
<dbReference type="InterPro" id="IPR011990">
    <property type="entry name" value="TPR-like_helical_dom_sf"/>
</dbReference>
<dbReference type="EMBL" id="BFAA01042502">
    <property type="protein sequence ID" value="GCB83487.1"/>
    <property type="molecule type" value="Genomic_DNA"/>
</dbReference>
<evidence type="ECO:0000313" key="6">
    <source>
        <dbReference type="EMBL" id="GCB83487.1"/>
    </source>
</evidence>
<dbReference type="InterPro" id="IPR013105">
    <property type="entry name" value="TPR_2"/>
</dbReference>
<proteinExistence type="inferred from homology"/>
<comment type="caution">
    <text evidence="6">The sequence shown here is derived from an EMBL/GenBank/DDBJ whole genome shotgun (WGS) entry which is preliminary data.</text>
</comment>
<dbReference type="InterPro" id="IPR019734">
    <property type="entry name" value="TPR_rpt"/>
</dbReference>
<dbReference type="SUPFAM" id="SSF48452">
    <property type="entry name" value="TPR-like"/>
    <property type="match status" value="1"/>
</dbReference>
<dbReference type="AlphaFoldDB" id="A0A401QDU5"/>
<comment type="similarity">
    <text evidence="3">Belongs to the TTC9 family.</text>
</comment>
<evidence type="ECO:0000256" key="5">
    <source>
        <dbReference type="PROSITE-ProRule" id="PRU00339"/>
    </source>
</evidence>
<reference evidence="6 7" key="1">
    <citation type="journal article" date="2018" name="Nat. Ecol. Evol.">
        <title>Shark genomes provide insights into elasmobranch evolution and the origin of vertebrates.</title>
        <authorList>
            <person name="Hara Y"/>
            <person name="Yamaguchi K"/>
            <person name="Onimaru K"/>
            <person name="Kadota M"/>
            <person name="Koyanagi M"/>
            <person name="Keeley SD"/>
            <person name="Tatsumi K"/>
            <person name="Tanaka K"/>
            <person name="Motone F"/>
            <person name="Kageyama Y"/>
            <person name="Nozu R"/>
            <person name="Adachi N"/>
            <person name="Nishimura O"/>
            <person name="Nakagawa R"/>
            <person name="Tanegashima C"/>
            <person name="Kiyatake I"/>
            <person name="Matsumoto R"/>
            <person name="Murakumo K"/>
            <person name="Nishida K"/>
            <person name="Terakita A"/>
            <person name="Kuratani S"/>
            <person name="Sato K"/>
            <person name="Hyodo S Kuraku.S."/>
        </authorList>
    </citation>
    <scope>NUCLEOTIDE SEQUENCE [LARGE SCALE GENOMIC DNA]</scope>
</reference>
<protein>
    <recommendedName>
        <fullName evidence="4">Tetratricopeptide repeat protein 9C</fullName>
    </recommendedName>
</protein>
<evidence type="ECO:0000256" key="4">
    <source>
        <dbReference type="ARBA" id="ARBA00040624"/>
    </source>
</evidence>
<dbReference type="Pfam" id="PF07719">
    <property type="entry name" value="TPR_2"/>
    <property type="match status" value="1"/>
</dbReference>
<organism evidence="6 7">
    <name type="scientific">Scyliorhinus torazame</name>
    <name type="common">Cloudy catshark</name>
    <name type="synonym">Catulus torazame</name>
    <dbReference type="NCBI Taxonomy" id="75743"/>
    <lineage>
        <taxon>Eukaryota</taxon>
        <taxon>Metazoa</taxon>
        <taxon>Chordata</taxon>
        <taxon>Craniata</taxon>
        <taxon>Vertebrata</taxon>
        <taxon>Chondrichthyes</taxon>
        <taxon>Elasmobranchii</taxon>
        <taxon>Galeomorphii</taxon>
        <taxon>Galeoidea</taxon>
        <taxon>Carcharhiniformes</taxon>
        <taxon>Scyliorhinidae</taxon>
        <taxon>Scyliorhinus</taxon>
    </lineage>
</organism>
<feature type="repeat" description="TPR" evidence="5">
    <location>
        <begin position="37"/>
        <end position="70"/>
    </location>
</feature>
<sequence length="101" mass="11733">FSPPPPSTACLLLSEKVNYERVRDYCLKVLARQASNTKALYRVGVALYNIGDYDQALHYLSEAAKLCPDDPHVKRYLQETGRRLCQYHQKERMMYKGMFAK</sequence>
<dbReference type="STRING" id="75743.A0A401QDU5"/>
<name>A0A401QDU5_SCYTO</name>
<evidence type="ECO:0000313" key="7">
    <source>
        <dbReference type="Proteomes" id="UP000288216"/>
    </source>
</evidence>
<evidence type="ECO:0000256" key="2">
    <source>
        <dbReference type="ARBA" id="ARBA00022803"/>
    </source>
</evidence>
<keyword evidence="7" id="KW-1185">Reference proteome</keyword>
<feature type="non-terminal residue" evidence="6">
    <location>
        <position position="1"/>
    </location>
</feature>
<dbReference type="SMART" id="SM00028">
    <property type="entry name" value="TPR"/>
    <property type="match status" value="1"/>
</dbReference>
<dbReference type="OMA" id="PEPNYER"/>
<dbReference type="PANTHER" id="PTHR11242:SF14">
    <property type="entry name" value="TETRATRICOPEPTIDE REPEAT PROTEIN 9C"/>
    <property type="match status" value="1"/>
</dbReference>
<keyword evidence="1" id="KW-0677">Repeat</keyword>
<dbReference type="InterPro" id="IPR039663">
    <property type="entry name" value="AIP/AIPL1/TTC9"/>
</dbReference>
<gene>
    <name evidence="6" type="ORF">scyTo_0024273</name>
</gene>
<keyword evidence="2 5" id="KW-0802">TPR repeat</keyword>
<evidence type="ECO:0000256" key="3">
    <source>
        <dbReference type="ARBA" id="ARBA00034486"/>
    </source>
</evidence>
<dbReference type="Gene3D" id="1.25.40.10">
    <property type="entry name" value="Tetratricopeptide repeat domain"/>
    <property type="match status" value="1"/>
</dbReference>
<dbReference type="Proteomes" id="UP000288216">
    <property type="component" value="Unassembled WGS sequence"/>
</dbReference>